<accession>N9GVS2</accession>
<organism evidence="1 2">
    <name type="scientific">Acinetobacter haemolyticus CIP 64.3 = MTCC 9819</name>
    <dbReference type="NCBI Taxonomy" id="1217659"/>
    <lineage>
        <taxon>Bacteria</taxon>
        <taxon>Pseudomonadati</taxon>
        <taxon>Pseudomonadota</taxon>
        <taxon>Gammaproteobacteria</taxon>
        <taxon>Moraxellales</taxon>
        <taxon>Moraxellaceae</taxon>
        <taxon>Acinetobacter</taxon>
    </lineage>
</organism>
<evidence type="ECO:0008006" key="3">
    <source>
        <dbReference type="Google" id="ProtNLM"/>
    </source>
</evidence>
<evidence type="ECO:0000313" key="2">
    <source>
        <dbReference type="Proteomes" id="UP000017667"/>
    </source>
</evidence>
<dbReference type="AlphaFoldDB" id="N9GVS2"/>
<keyword evidence="2" id="KW-1185">Reference proteome</keyword>
<sequence>MALHQIHYRKLFSNIILNTPELCEMLKQLAWIEPQAYISAGVLRNTVWACLHDQTFNLKNSEIDVIYYDEQERNNQIQQRLKQKLEEFFPQQQWDVVNQALVHTWYRKENGEQIQPISSIEHALSLWPETATAIAIRFDCIGELEFVAPFGLEDLFELRLRWNAALVSYETFKQRVNSKKWLQQWPKLQWVDPITNYTIPE</sequence>
<name>N9GVS2_ACIHA</name>
<dbReference type="Proteomes" id="UP000017667">
    <property type="component" value="Unassembled WGS sequence"/>
</dbReference>
<comment type="caution">
    <text evidence="1">The sequence shown here is derived from an EMBL/GenBank/DDBJ whole genome shotgun (WGS) entry which is preliminary data.</text>
</comment>
<dbReference type="HOGENOM" id="CLU_092842_1_0_6"/>
<evidence type="ECO:0000313" key="1">
    <source>
        <dbReference type="EMBL" id="ENW21346.1"/>
    </source>
</evidence>
<dbReference type="EMBL" id="APQQ01000005">
    <property type="protein sequence ID" value="ENW21346.1"/>
    <property type="molecule type" value="Genomic_DNA"/>
</dbReference>
<dbReference type="Pfam" id="PF06042">
    <property type="entry name" value="NTP_transf_6"/>
    <property type="match status" value="1"/>
</dbReference>
<dbReference type="PANTHER" id="PTHR39166">
    <property type="entry name" value="BLL1166 PROTEIN"/>
    <property type="match status" value="1"/>
</dbReference>
<dbReference type="PATRIC" id="fig|1217659.3.peg.375"/>
<gene>
    <name evidence="1" type="ORF">F927_00386</name>
</gene>
<protein>
    <recommendedName>
        <fullName evidence="3">Nucleotidyltransferase family protein</fullName>
    </recommendedName>
</protein>
<proteinExistence type="predicted"/>
<dbReference type="PANTHER" id="PTHR39166:SF1">
    <property type="entry name" value="BLL1166 PROTEIN"/>
    <property type="match status" value="1"/>
</dbReference>
<reference evidence="1 2" key="1">
    <citation type="submission" date="2013-02" db="EMBL/GenBank/DDBJ databases">
        <title>The Genome Sequence of Acinetobacter haemolyticus CIP 64.3.</title>
        <authorList>
            <consortium name="The Broad Institute Genome Sequencing Platform"/>
            <consortium name="The Broad Institute Genome Sequencing Center for Infectious Disease"/>
            <person name="Cerqueira G."/>
            <person name="Feldgarden M."/>
            <person name="Courvalin P."/>
            <person name="Perichon B."/>
            <person name="Grillot-Courvalin C."/>
            <person name="Clermont D."/>
            <person name="Rocha E."/>
            <person name="Yoon E.-J."/>
            <person name="Nemec A."/>
            <person name="Walker B."/>
            <person name="Young S.K."/>
            <person name="Zeng Q."/>
            <person name="Gargeya S."/>
            <person name="Fitzgerald M."/>
            <person name="Haas B."/>
            <person name="Abouelleil A."/>
            <person name="Alvarado L."/>
            <person name="Arachchi H.M."/>
            <person name="Berlin A.M."/>
            <person name="Chapman S.B."/>
            <person name="Dewar J."/>
            <person name="Goldberg J."/>
            <person name="Griggs A."/>
            <person name="Gujja S."/>
            <person name="Hansen M."/>
            <person name="Howarth C."/>
            <person name="Imamovic A."/>
            <person name="Larimer J."/>
            <person name="McCowan C."/>
            <person name="Murphy C."/>
            <person name="Neiman D."/>
            <person name="Pearson M."/>
            <person name="Priest M."/>
            <person name="Roberts A."/>
            <person name="Saif S."/>
            <person name="Shea T."/>
            <person name="Sisk P."/>
            <person name="Sykes S."/>
            <person name="Wortman J."/>
            <person name="Nusbaum C."/>
            <person name="Birren B."/>
        </authorList>
    </citation>
    <scope>NUCLEOTIDE SEQUENCE [LARGE SCALE GENOMIC DNA]</scope>
    <source>
        <strain evidence="1 2">CIP 64.3</strain>
    </source>
</reference>
<dbReference type="InterPro" id="IPR009267">
    <property type="entry name" value="NTP_transf_6"/>
</dbReference>
<dbReference type="RefSeq" id="WP_005086083.1">
    <property type="nucleotide sequence ID" value="NZ_ASYX01000062.1"/>
</dbReference>